<dbReference type="PROSITE" id="PS51918">
    <property type="entry name" value="RADICAL_SAM"/>
    <property type="match status" value="1"/>
</dbReference>
<evidence type="ECO:0000313" key="6">
    <source>
        <dbReference type="EMBL" id="ABV32855.1"/>
    </source>
</evidence>
<keyword evidence="4" id="KW-0411">Iron-sulfur</keyword>
<dbReference type="SUPFAM" id="SSF102114">
    <property type="entry name" value="Radical SAM enzymes"/>
    <property type="match status" value="1"/>
</dbReference>
<reference evidence="6 7" key="2">
    <citation type="journal article" date="2009" name="Proc. Natl. Acad. Sci. U.S.A.">
        <title>On the chimeric nature, thermophilic origin, and phylogenetic placement of the Thermotogales.</title>
        <authorList>
            <person name="Zhaxybayeva O."/>
            <person name="Swithers K.S."/>
            <person name="Lapierre P."/>
            <person name="Fournier G.P."/>
            <person name="Bickhart D.M."/>
            <person name="DeBoy R.T."/>
            <person name="Nelson K.E."/>
            <person name="Nesbo C.L."/>
            <person name="Doolittle W.F."/>
            <person name="Gogarten J.P."/>
            <person name="Noll K.M."/>
        </authorList>
    </citation>
    <scope>NUCLEOTIDE SEQUENCE [LARGE SCALE GENOMIC DNA]</scope>
    <source>
        <strain evidence="7">ATCC BAA-301 / DSM 14385 / NBRC 107922 / TMO</strain>
    </source>
</reference>
<gene>
    <name evidence="6" type="ordered locus">Tlet_0285</name>
</gene>
<keyword evidence="2" id="KW-0479">Metal-binding</keyword>
<dbReference type="SFLD" id="SFLDG01098">
    <property type="entry name" value="Uncharacterised_Radical_SAM_Su"/>
    <property type="match status" value="1"/>
</dbReference>
<reference evidence="6 7" key="1">
    <citation type="submission" date="2007-08" db="EMBL/GenBank/DDBJ databases">
        <title>Complete sequence of Thermotoga lettingae TMO.</title>
        <authorList>
            <consortium name="US DOE Joint Genome Institute"/>
            <person name="Copeland A."/>
            <person name="Lucas S."/>
            <person name="Lapidus A."/>
            <person name="Barry K."/>
            <person name="Glavina del Rio T."/>
            <person name="Dalin E."/>
            <person name="Tice H."/>
            <person name="Pitluck S."/>
            <person name="Foster B."/>
            <person name="Bruce D."/>
            <person name="Schmutz J."/>
            <person name="Larimer F."/>
            <person name="Land M."/>
            <person name="Hauser L."/>
            <person name="Kyrpides N."/>
            <person name="Mikhailova N."/>
            <person name="Nelson K."/>
            <person name="Gogarten J.P."/>
            <person name="Noll K."/>
            <person name="Richardson P."/>
        </authorList>
    </citation>
    <scope>NUCLEOTIDE SEQUENCE [LARGE SCALE GENOMIC DNA]</scope>
    <source>
        <strain evidence="7">ATCC BAA-301 / DSM 14385 / NBRC 107922 / TMO</strain>
    </source>
</reference>
<dbReference type="Gene3D" id="3.20.20.70">
    <property type="entry name" value="Aldolase class I"/>
    <property type="match status" value="1"/>
</dbReference>
<proteinExistence type="predicted"/>
<dbReference type="OrthoDB" id="5495221at2"/>
<name>A8F3X1_PSELT</name>
<dbReference type="Pfam" id="PF04055">
    <property type="entry name" value="Radical_SAM"/>
    <property type="match status" value="1"/>
</dbReference>
<keyword evidence="1" id="KW-0949">S-adenosyl-L-methionine</keyword>
<dbReference type="AlphaFoldDB" id="A8F3X1"/>
<dbReference type="GO" id="GO:0051536">
    <property type="term" value="F:iron-sulfur cluster binding"/>
    <property type="evidence" value="ECO:0007669"/>
    <property type="project" value="UniProtKB-KW"/>
</dbReference>
<accession>A8F3X1</accession>
<dbReference type="HOGENOM" id="CLU_054041_0_0_0"/>
<keyword evidence="7" id="KW-1185">Reference proteome</keyword>
<evidence type="ECO:0000256" key="4">
    <source>
        <dbReference type="ARBA" id="ARBA00023014"/>
    </source>
</evidence>
<dbReference type="InterPro" id="IPR013785">
    <property type="entry name" value="Aldolase_TIM"/>
</dbReference>
<evidence type="ECO:0000256" key="1">
    <source>
        <dbReference type="ARBA" id="ARBA00022691"/>
    </source>
</evidence>
<dbReference type="InterPro" id="IPR007197">
    <property type="entry name" value="rSAM"/>
</dbReference>
<keyword evidence="3" id="KW-0408">Iron</keyword>
<protein>
    <submittedName>
        <fullName evidence="6">Radical SAM domain protein</fullName>
    </submittedName>
</protein>
<evidence type="ECO:0000256" key="2">
    <source>
        <dbReference type="ARBA" id="ARBA00022723"/>
    </source>
</evidence>
<dbReference type="Proteomes" id="UP000002016">
    <property type="component" value="Chromosome"/>
</dbReference>
<dbReference type="GO" id="GO:0003824">
    <property type="term" value="F:catalytic activity"/>
    <property type="evidence" value="ECO:0007669"/>
    <property type="project" value="InterPro"/>
</dbReference>
<sequence length="301" mass="34417">MILRASVGTLSKLNISKSMFPPDLKTAYLMLDGKCRFNCLYCSHAISSISPQRFLSRVTWPLIDKDVLIEKISHSDFERICIQTVSYKGYQDDLRLLLKDIVPLGKKVSISVRAENIKEIEDYFNLGVDRIGIAVDVVNEKLFSKIRGGNFKFTLSLIERSAKLFPKKISTHIIVGLGENDSDLLKIMIHFYELGVEVGLFAFTPLNGTPLQDLERPPIERYRRIQIARYLIFTGRKELVFLDQGIIRFRCIPDDAIKAFLTSGCPGCSRPYYNDRPGKSLYNVHSEKLLLSMDLSREVKW</sequence>
<dbReference type="eggNOG" id="COG2516">
    <property type="taxonomic scope" value="Bacteria"/>
</dbReference>
<dbReference type="InterPro" id="IPR058240">
    <property type="entry name" value="rSAM_sf"/>
</dbReference>
<evidence type="ECO:0000256" key="3">
    <source>
        <dbReference type="ARBA" id="ARBA00023004"/>
    </source>
</evidence>
<evidence type="ECO:0000259" key="5">
    <source>
        <dbReference type="PROSITE" id="PS51918"/>
    </source>
</evidence>
<dbReference type="SMART" id="SM00729">
    <property type="entry name" value="Elp3"/>
    <property type="match status" value="1"/>
</dbReference>
<dbReference type="STRING" id="416591.Tlet_0285"/>
<feature type="domain" description="Radical SAM core" evidence="5">
    <location>
        <begin position="19"/>
        <end position="236"/>
    </location>
</feature>
<dbReference type="CDD" id="cd01335">
    <property type="entry name" value="Radical_SAM"/>
    <property type="match status" value="1"/>
</dbReference>
<dbReference type="KEGG" id="tle:Tlet_0285"/>
<organism evidence="6 7">
    <name type="scientific">Pseudothermotoga lettingae (strain ATCC BAA-301 / DSM 14385 / NBRC 107922 / TMO)</name>
    <name type="common">Thermotoga lettingae</name>
    <dbReference type="NCBI Taxonomy" id="416591"/>
    <lineage>
        <taxon>Bacteria</taxon>
        <taxon>Thermotogati</taxon>
        <taxon>Thermotogota</taxon>
        <taxon>Thermotogae</taxon>
        <taxon>Thermotogales</taxon>
        <taxon>Thermotogaceae</taxon>
        <taxon>Pseudothermotoga</taxon>
    </lineage>
</organism>
<dbReference type="InterPro" id="IPR006638">
    <property type="entry name" value="Elp3/MiaA/NifB-like_rSAM"/>
</dbReference>
<evidence type="ECO:0000313" key="7">
    <source>
        <dbReference type="Proteomes" id="UP000002016"/>
    </source>
</evidence>
<dbReference type="GO" id="GO:0046872">
    <property type="term" value="F:metal ion binding"/>
    <property type="evidence" value="ECO:0007669"/>
    <property type="project" value="UniProtKB-KW"/>
</dbReference>
<dbReference type="SFLD" id="SFLDS00029">
    <property type="entry name" value="Radical_SAM"/>
    <property type="match status" value="1"/>
</dbReference>
<dbReference type="EMBL" id="CP000812">
    <property type="protein sequence ID" value="ABV32855.1"/>
    <property type="molecule type" value="Genomic_DNA"/>
</dbReference>